<evidence type="ECO:0000256" key="3">
    <source>
        <dbReference type="ARBA" id="ARBA00023242"/>
    </source>
</evidence>
<feature type="domain" description="NUP160 helical" evidence="5">
    <location>
        <begin position="561"/>
        <end position="799"/>
    </location>
</feature>
<dbReference type="Pfam" id="PF23345">
    <property type="entry name" value="NUP160_helical"/>
    <property type="match status" value="1"/>
</dbReference>
<dbReference type="InterPro" id="IPR056536">
    <property type="entry name" value="TPR_NUP160_C"/>
</dbReference>
<dbReference type="PANTHER" id="PTHR21286">
    <property type="entry name" value="NUCLEAR PORE COMPLEX PROTEIN NUP160"/>
    <property type="match status" value="1"/>
</dbReference>
<dbReference type="PANTHER" id="PTHR21286:SF0">
    <property type="entry name" value="NUCLEAR PORE COMPLEX PROTEIN NUP160"/>
    <property type="match status" value="1"/>
</dbReference>
<dbReference type="Pfam" id="PF23354">
    <property type="entry name" value="TPR_NUP160_120_M"/>
    <property type="match status" value="1"/>
</dbReference>
<keyword evidence="9" id="KW-1185">Reference proteome</keyword>
<evidence type="ECO:0000259" key="5">
    <source>
        <dbReference type="Pfam" id="PF23345"/>
    </source>
</evidence>
<comment type="subcellular location">
    <subcellularLocation>
        <location evidence="1">Nucleus</location>
    </subcellularLocation>
</comment>
<sequence>MGDFPLGFREVIPDQTVPEKWKELTLNTGGTQSTLQDIKVPERAGGYCYKDSMKHYTRNRFIYWRIYHDVLELVEHSLDVNLVGNNIRYKFQDTPVLEGLTIHETYNSIVVLVATVSSVHRLSFPHPDKIHKQEHLFAHHPDLSIMSIFAEATVNAAKDPTTFHIINNTGLDVSDTPLPHTSASWLSVNEEALFALAYSTGPILLIRMNPVSGVVAVNELKQETMVPRFLSGIAGAFRGKASDGDMAVSMVLHSVGLETYLFSLSRDGNLRMWSCSRAQCVMGTDMMSNIAETGRNLMQGAQSHVLRKAVGQHDNQLYLGVFLCFASESEVCVLKLVCELGVFKLIRHCTVYAPDQDLVDFAVGGGQLWAVWRTAQGDAAVSCAHLDSSSPEWQPAILEQPPERDYVVTDDETDPRQAYVSYIFHPGQFPVTVIAKALGIFRRSSLLSDVTVSMGALKERVCVAVEAEIQSEVQDYELNDDEYLEVANRCWLRFYSCCVQYHQAGARPVGLVLLDQCGVVLVKKQQISLLRPMDSLEHLLLVGPDQCVPQQFSSTPFLSEDANTCADLLRVLSVLVSLENQLPDEVKTAFERELYQLKIPDQTVADIARELMSGDDIVLNQQFMLGLRKKLEYVKDIYPAMLMLIEALTLDVGQANELVLDDVSSEVSRLMLSVSHLYSSHLGVSTIAQSVHQIAVVRFSICRNLLLLQQLLLECHQKLSYSMDSVGVDTIRSVLLPRAVVLTQAYYVVMWVGETPATATVASSILSSSQRNMAILNLNEHAVTSRHSQQRTLTLLELFVQSSGSLHAHSLLQIDEELLPMWHTSMLTYITLIGQLVWPVCRHFVFPEFLLASGQHLLIQEYVRLLHGWCEWNNCSRKFLLGSALLDMGEPYKAYDLLVQAAKGITTDDFMASKLVPSADNLSEQQLLVLYYLKVIKMFEQQRCSDCVINIASTAISVALPDDPNLPTLHSIVFCHHLKLGHHQEAYHSLIANPDAARRKDCLRQLVVTLFERRQLDTLADFPYQGMYEDLERIVESRARSLDLQSSNYYNFLYSFHVKKGNLRKAASVMYEQGMRLGQETTSGPDSLHRQAKCYLACLNALRLVDPKYAWIVKPVPHTEAVDVPPGMSPERLLIDEQVFKHEVKRQVQVLELPDIQKEFELVNARVRLVKHSPDLFASTGKLNAAELVALLTSVGMYQVALKLCHLFSLPPHGVFEGLAGACVKLMAEDVEKESSGAWDWLVENDFSELGSGEATAASLAWRLLETLLNKYESPRQSTLHKAVAARLLGLGAFLPNWLVTSYKQRNPAELLRVLLSSGRLVEATDFAKEYIWAVLGRGKEYFGLEHSLMTTSPPTWLPFQTLDLLLLELKEASEEDGEYKQVPSIVIGGTWGCSVLRHCAASRKVTGSIADRVTGMFHQCNPSVLSGPEVDSASNRNDYQGYLLRGEGGWCIGLTTLPPSCDNFLEILGASTSLSHKGLARLVMGQLYLYPSIVV</sequence>
<evidence type="ECO:0000256" key="2">
    <source>
        <dbReference type="ARBA" id="ARBA00022448"/>
    </source>
</evidence>
<name>A0A6L2PA93_COPFO</name>
<dbReference type="Pfam" id="PF23347">
    <property type="entry name" value="TPR_Nup160_C"/>
    <property type="match status" value="1"/>
</dbReference>
<dbReference type="GO" id="GO:0017056">
    <property type="term" value="F:structural constituent of nuclear pore"/>
    <property type="evidence" value="ECO:0007669"/>
    <property type="project" value="TreeGrafter"/>
</dbReference>
<dbReference type="Pfam" id="PF11715">
    <property type="entry name" value="Beta-prop_Nup120_160"/>
    <property type="match status" value="1"/>
</dbReference>
<dbReference type="InterPro" id="IPR056547">
    <property type="entry name" value="NUP160_helical"/>
</dbReference>
<keyword evidence="2" id="KW-0813">Transport</keyword>
<evidence type="ECO:0000256" key="1">
    <source>
        <dbReference type="ARBA" id="ARBA00004123"/>
    </source>
</evidence>
<accession>A0A6L2PA93</accession>
<dbReference type="OrthoDB" id="67716at2759"/>
<dbReference type="FunCoup" id="A0A6L2PA93">
    <property type="interactions" value="1427"/>
</dbReference>
<evidence type="ECO:0000259" key="7">
    <source>
        <dbReference type="Pfam" id="PF23354"/>
    </source>
</evidence>
<feature type="domain" description="Nucleoporin Nup120/160 beta-propeller" evidence="4">
    <location>
        <begin position="60"/>
        <end position="537"/>
    </location>
</feature>
<feature type="domain" description="NUP160 C-terminal TPR" evidence="6">
    <location>
        <begin position="1152"/>
        <end position="1377"/>
    </location>
</feature>
<evidence type="ECO:0000259" key="4">
    <source>
        <dbReference type="Pfam" id="PF11715"/>
    </source>
</evidence>
<dbReference type="InterPro" id="IPR021717">
    <property type="entry name" value="Nucleoporin_Nup160"/>
</dbReference>
<dbReference type="InParanoid" id="A0A6L2PA93"/>
<comment type="caution">
    <text evidence="8">The sequence shown here is derived from an EMBL/GenBank/DDBJ whole genome shotgun (WGS) entry which is preliminary data.</text>
</comment>
<dbReference type="GO" id="GO:0005643">
    <property type="term" value="C:nuclear pore"/>
    <property type="evidence" value="ECO:0007669"/>
    <property type="project" value="TreeGrafter"/>
</dbReference>
<dbReference type="InterPro" id="IPR056535">
    <property type="entry name" value="TPR_NUP160_M"/>
</dbReference>
<dbReference type="Proteomes" id="UP000502823">
    <property type="component" value="Unassembled WGS sequence"/>
</dbReference>
<feature type="domain" description="NUP160 middle TPR" evidence="7">
    <location>
        <begin position="838"/>
        <end position="1104"/>
    </location>
</feature>
<evidence type="ECO:0000259" key="6">
    <source>
        <dbReference type="Pfam" id="PF23347"/>
    </source>
</evidence>
<dbReference type="InterPro" id="IPR059141">
    <property type="entry name" value="Beta-prop_Nup120_160"/>
</dbReference>
<organism evidence="8 9">
    <name type="scientific">Coptotermes formosanus</name>
    <name type="common">Formosan subterranean termite</name>
    <dbReference type="NCBI Taxonomy" id="36987"/>
    <lineage>
        <taxon>Eukaryota</taxon>
        <taxon>Metazoa</taxon>
        <taxon>Ecdysozoa</taxon>
        <taxon>Arthropoda</taxon>
        <taxon>Hexapoda</taxon>
        <taxon>Insecta</taxon>
        <taxon>Pterygota</taxon>
        <taxon>Neoptera</taxon>
        <taxon>Polyneoptera</taxon>
        <taxon>Dictyoptera</taxon>
        <taxon>Blattodea</taxon>
        <taxon>Blattoidea</taxon>
        <taxon>Termitoidae</taxon>
        <taxon>Rhinotermitidae</taxon>
        <taxon>Coptotermes</taxon>
    </lineage>
</organism>
<gene>
    <name evidence="8" type="ORF">Cfor_09758</name>
</gene>
<proteinExistence type="predicted"/>
<evidence type="ECO:0000313" key="8">
    <source>
        <dbReference type="EMBL" id="GFG29246.1"/>
    </source>
</evidence>
<reference evidence="9" key="1">
    <citation type="submission" date="2020-01" db="EMBL/GenBank/DDBJ databases">
        <title>Draft genome sequence of the Termite Coptotermes fromosanus.</title>
        <authorList>
            <person name="Itakura S."/>
            <person name="Yosikawa Y."/>
            <person name="Umezawa K."/>
        </authorList>
    </citation>
    <scope>NUCLEOTIDE SEQUENCE [LARGE SCALE GENOMIC DNA]</scope>
</reference>
<protein>
    <submittedName>
        <fullName evidence="8">Uncharacterized protein</fullName>
    </submittedName>
</protein>
<dbReference type="EMBL" id="BLKM01000120">
    <property type="protein sequence ID" value="GFG29246.1"/>
    <property type="molecule type" value="Genomic_DNA"/>
</dbReference>
<evidence type="ECO:0000313" key="9">
    <source>
        <dbReference type="Proteomes" id="UP000502823"/>
    </source>
</evidence>
<keyword evidence="3" id="KW-0539">Nucleus</keyword>